<evidence type="ECO:0000256" key="8">
    <source>
        <dbReference type="PROSITE-ProRule" id="PRU00358"/>
    </source>
</evidence>
<dbReference type="SUPFAM" id="SSF88697">
    <property type="entry name" value="PUA domain-like"/>
    <property type="match status" value="1"/>
</dbReference>
<dbReference type="SUPFAM" id="SSF57850">
    <property type="entry name" value="RING/U-box"/>
    <property type="match status" value="2"/>
</dbReference>
<feature type="region of interest" description="Disordered" evidence="9">
    <location>
        <begin position="611"/>
        <end position="632"/>
    </location>
</feature>
<dbReference type="FunFam" id="2.30.280.10:FF:000002">
    <property type="entry name" value="E3 ubiquitin-protein ligase ORTHRUS 2"/>
    <property type="match status" value="1"/>
</dbReference>
<feature type="domain" description="RING-type" evidence="10">
    <location>
        <begin position="78"/>
        <end position="117"/>
    </location>
</feature>
<dbReference type="Pfam" id="PF00097">
    <property type="entry name" value="zf-C3HC4"/>
    <property type="match status" value="2"/>
</dbReference>
<dbReference type="EMBL" id="CP151512">
    <property type="protein sequence ID" value="WZN65431.1"/>
    <property type="molecule type" value="Genomic_DNA"/>
</dbReference>
<gene>
    <name evidence="12" type="ORF">HKI87_12g69890</name>
</gene>
<dbReference type="SMART" id="SM00466">
    <property type="entry name" value="SRA"/>
    <property type="match status" value="1"/>
</dbReference>
<evidence type="ECO:0000256" key="3">
    <source>
        <dbReference type="ARBA" id="ARBA00022771"/>
    </source>
</evidence>
<dbReference type="InterPro" id="IPR036987">
    <property type="entry name" value="SRA-YDG_sf"/>
</dbReference>
<evidence type="ECO:0000313" key="13">
    <source>
        <dbReference type="Proteomes" id="UP001472866"/>
    </source>
</evidence>
<dbReference type="GO" id="GO:0008270">
    <property type="term" value="F:zinc ion binding"/>
    <property type="evidence" value="ECO:0007669"/>
    <property type="project" value="UniProtKB-KW"/>
</dbReference>
<dbReference type="InterPro" id="IPR017907">
    <property type="entry name" value="Znf_RING_CS"/>
</dbReference>
<dbReference type="InterPro" id="IPR001841">
    <property type="entry name" value="Znf_RING"/>
</dbReference>
<evidence type="ECO:0000259" key="10">
    <source>
        <dbReference type="PROSITE" id="PS50089"/>
    </source>
</evidence>
<dbReference type="InterPro" id="IPR015947">
    <property type="entry name" value="PUA-like_sf"/>
</dbReference>
<comment type="subcellular location">
    <subcellularLocation>
        <location evidence="8">Nucleus</location>
    </subcellularLocation>
</comment>
<dbReference type="PANTHER" id="PTHR14140:SF27">
    <property type="entry name" value="OS04G0289800 PROTEIN"/>
    <property type="match status" value="1"/>
</dbReference>
<evidence type="ECO:0000259" key="11">
    <source>
        <dbReference type="PROSITE" id="PS51015"/>
    </source>
</evidence>
<dbReference type="GO" id="GO:0061630">
    <property type="term" value="F:ubiquitin protein ligase activity"/>
    <property type="evidence" value="ECO:0007669"/>
    <property type="project" value="TreeGrafter"/>
</dbReference>
<dbReference type="GO" id="GO:0003677">
    <property type="term" value="F:DNA binding"/>
    <property type="evidence" value="ECO:0007669"/>
    <property type="project" value="UniProtKB-KW"/>
</dbReference>
<dbReference type="Gene3D" id="3.30.40.10">
    <property type="entry name" value="Zinc/RING finger domain, C3HC4 (zinc finger)"/>
    <property type="match status" value="2"/>
</dbReference>
<dbReference type="GO" id="GO:0005634">
    <property type="term" value="C:nucleus"/>
    <property type="evidence" value="ECO:0007669"/>
    <property type="project" value="UniProtKB-SubCell"/>
</dbReference>
<sequence length="684" mass="76235">MADLRAQIMAIQADSTLSDAEKAKKRQELMTMRFMKFAPKDEEDEGKENGGPAGGSEPATAAAEPEGTSKAVDEHLKCAMCMDVCTMPVTAACQHNFCLKCLNKWIRSGKKNCVLCRKPFSRDFINNPRINTTLVALIREAKSGGTSTAAARREKERLELEKNRPDHAKATSRAKKTGLANAASGRLMVTCPTDHFGPIGPEYDPEKGRGLRVCDNWPNRLDCRQYGAHFPHVAGIAGQSDRGAQSVVLSGGYEDDQDHGNWFLYTGSGGRDLSGNKRTNKVHDFDQEFTKFNAALKTSCELGLPLRVVRSHKEKKSAHAPDPANPMVRYDGIYRIEKCWRKRGLNQPKLMCRYLIVRCDNEPAPWSDLDQGDTPQTLESCLGARIRELDGLPEDQKLGAGRGIKCVCAYCVREEGKIKDKGKLSKPEREKMEKDLRKLEKWYDAPVVDYFDRSKTDTKPAWDWLPDKKCWGWTCEPPKTGQTQGDKKSAEERDREQFLKQYVCCHKKGKKTHILKDPVTLPCGHHFCRICLEGLFKGSGTDVARSSGRSLRVKKVIKVCPCKGCNQDVTECVNSMQVDRGMGEVLKERMAKLGLEYEPWQLGQKASGSVEGAVKEDASAAQNGVAEEEKEQKPIDVLADQFPGVDRGLIEMLLADQDGDVKDVTVMLRKMTSQPSSKKQKTKA</sequence>
<dbReference type="GO" id="GO:0016567">
    <property type="term" value="P:protein ubiquitination"/>
    <property type="evidence" value="ECO:0007669"/>
    <property type="project" value="UniProtKB-ARBA"/>
</dbReference>
<dbReference type="SMART" id="SM00184">
    <property type="entry name" value="RING"/>
    <property type="match status" value="2"/>
</dbReference>
<protein>
    <submittedName>
        <fullName evidence="12">E3 ubiquitin-protein ligase ORTHRUS</fullName>
    </submittedName>
</protein>
<evidence type="ECO:0000256" key="9">
    <source>
        <dbReference type="SAM" id="MobiDB-lite"/>
    </source>
</evidence>
<feature type="region of interest" description="Disordered" evidence="9">
    <location>
        <begin position="36"/>
        <end position="68"/>
    </location>
</feature>
<feature type="domain" description="YDG" evidence="11">
    <location>
        <begin position="206"/>
        <end position="358"/>
    </location>
</feature>
<evidence type="ECO:0000256" key="7">
    <source>
        <dbReference type="PROSITE-ProRule" id="PRU00175"/>
    </source>
</evidence>
<proteinExistence type="predicted"/>
<accession>A0AAX4PHZ7</accession>
<dbReference type="InterPro" id="IPR013083">
    <property type="entry name" value="Znf_RING/FYVE/PHD"/>
</dbReference>
<keyword evidence="5" id="KW-0238">DNA-binding</keyword>
<dbReference type="PROSITE" id="PS50089">
    <property type="entry name" value="ZF_RING_2"/>
    <property type="match status" value="1"/>
</dbReference>
<dbReference type="InterPro" id="IPR018957">
    <property type="entry name" value="Znf_C3HC4_RING-type"/>
</dbReference>
<dbReference type="Gene3D" id="2.30.280.10">
    <property type="entry name" value="SRA-YDG"/>
    <property type="match status" value="1"/>
</dbReference>
<evidence type="ECO:0000256" key="5">
    <source>
        <dbReference type="ARBA" id="ARBA00023125"/>
    </source>
</evidence>
<evidence type="ECO:0000313" key="12">
    <source>
        <dbReference type="EMBL" id="WZN65431.1"/>
    </source>
</evidence>
<dbReference type="AlphaFoldDB" id="A0AAX4PHZ7"/>
<keyword evidence="13" id="KW-1185">Reference proteome</keyword>
<evidence type="ECO:0000256" key="4">
    <source>
        <dbReference type="ARBA" id="ARBA00022833"/>
    </source>
</evidence>
<keyword evidence="1" id="KW-0808">Transferase</keyword>
<dbReference type="Pfam" id="PF02182">
    <property type="entry name" value="SAD_SRA"/>
    <property type="match status" value="1"/>
</dbReference>
<feature type="compositionally biased region" description="Low complexity" evidence="9">
    <location>
        <begin position="55"/>
        <end position="68"/>
    </location>
</feature>
<dbReference type="InterPro" id="IPR045134">
    <property type="entry name" value="UHRF1/2-like"/>
</dbReference>
<dbReference type="PROSITE" id="PS00518">
    <property type="entry name" value="ZF_RING_1"/>
    <property type="match status" value="2"/>
</dbReference>
<keyword evidence="4" id="KW-0862">Zinc</keyword>
<keyword evidence="3 7" id="KW-0863">Zinc-finger</keyword>
<dbReference type="GO" id="GO:0044027">
    <property type="term" value="P:negative regulation of gene expression via chromosomal CpG island methylation"/>
    <property type="evidence" value="ECO:0007669"/>
    <property type="project" value="TreeGrafter"/>
</dbReference>
<keyword evidence="6 8" id="KW-0539">Nucleus</keyword>
<dbReference type="InterPro" id="IPR003105">
    <property type="entry name" value="SRA_YDG"/>
</dbReference>
<evidence type="ECO:0000256" key="1">
    <source>
        <dbReference type="ARBA" id="ARBA00022679"/>
    </source>
</evidence>
<dbReference type="PROSITE" id="PS51015">
    <property type="entry name" value="YDG"/>
    <property type="match status" value="1"/>
</dbReference>
<reference evidence="12 13" key="1">
    <citation type="submission" date="2024-03" db="EMBL/GenBank/DDBJ databases">
        <title>Complete genome sequence of the green alga Chloropicon roscoffensis RCC1871.</title>
        <authorList>
            <person name="Lemieux C."/>
            <person name="Pombert J.-F."/>
            <person name="Otis C."/>
            <person name="Turmel M."/>
        </authorList>
    </citation>
    <scope>NUCLEOTIDE SEQUENCE [LARGE SCALE GENOMIC DNA]</scope>
    <source>
        <strain evidence="12 13">RCC1871</strain>
    </source>
</reference>
<organism evidence="12 13">
    <name type="scientific">Chloropicon roscoffensis</name>
    <dbReference type="NCBI Taxonomy" id="1461544"/>
    <lineage>
        <taxon>Eukaryota</taxon>
        <taxon>Viridiplantae</taxon>
        <taxon>Chlorophyta</taxon>
        <taxon>Chloropicophyceae</taxon>
        <taxon>Chloropicales</taxon>
        <taxon>Chloropicaceae</taxon>
        <taxon>Chloropicon</taxon>
    </lineage>
</organism>
<dbReference type="PANTHER" id="PTHR14140">
    <property type="entry name" value="E3 UBIQUITIN-PROTEIN LIGASE UHRF-RELATED"/>
    <property type="match status" value="1"/>
</dbReference>
<evidence type="ECO:0000256" key="6">
    <source>
        <dbReference type="ARBA" id="ARBA00023242"/>
    </source>
</evidence>
<name>A0AAX4PHZ7_9CHLO</name>
<evidence type="ECO:0000256" key="2">
    <source>
        <dbReference type="ARBA" id="ARBA00022723"/>
    </source>
</evidence>
<keyword evidence="2" id="KW-0479">Metal-binding</keyword>
<dbReference type="Proteomes" id="UP001472866">
    <property type="component" value="Chromosome 12"/>
</dbReference>